<dbReference type="EC" id="2.1.1.-" evidence="4"/>
<dbReference type="GO" id="GO:0008757">
    <property type="term" value="F:S-adenosylmethionine-dependent methyltransferase activity"/>
    <property type="evidence" value="ECO:0007669"/>
    <property type="project" value="TreeGrafter"/>
</dbReference>
<gene>
    <name evidence="4" type="ORF">OPDIPICF_03526</name>
</gene>
<organism evidence="4 5">
    <name type="scientific">BD1-7 clade bacterium</name>
    <dbReference type="NCBI Taxonomy" id="2029982"/>
    <lineage>
        <taxon>Bacteria</taxon>
        <taxon>Pseudomonadati</taxon>
        <taxon>Pseudomonadota</taxon>
        <taxon>Gammaproteobacteria</taxon>
        <taxon>Cellvibrionales</taxon>
        <taxon>Spongiibacteraceae</taxon>
        <taxon>BD1-7 clade</taxon>
    </lineage>
</organism>
<dbReference type="PANTHER" id="PTHR10509:SF14">
    <property type="entry name" value="CAFFEOYL-COA O-METHYLTRANSFERASE 3-RELATED"/>
    <property type="match status" value="1"/>
</dbReference>
<dbReference type="CDD" id="cd02440">
    <property type="entry name" value="AdoMet_MTases"/>
    <property type="match status" value="1"/>
</dbReference>
<evidence type="ECO:0000256" key="2">
    <source>
        <dbReference type="ARBA" id="ARBA00022679"/>
    </source>
</evidence>
<dbReference type="GO" id="GO:0008171">
    <property type="term" value="F:O-methyltransferase activity"/>
    <property type="evidence" value="ECO:0007669"/>
    <property type="project" value="InterPro"/>
</dbReference>
<evidence type="ECO:0000313" key="5">
    <source>
        <dbReference type="Proteomes" id="UP000441399"/>
    </source>
</evidence>
<dbReference type="InterPro" id="IPR050362">
    <property type="entry name" value="Cation-dep_OMT"/>
</dbReference>
<accession>A0A5S9R122</accession>
<dbReference type="InterPro" id="IPR029063">
    <property type="entry name" value="SAM-dependent_MTases_sf"/>
</dbReference>
<dbReference type="OrthoDB" id="9799672at2"/>
<dbReference type="SUPFAM" id="SSF53335">
    <property type="entry name" value="S-adenosyl-L-methionine-dependent methyltransferases"/>
    <property type="match status" value="1"/>
</dbReference>
<dbReference type="AlphaFoldDB" id="A0A5S9R122"/>
<keyword evidence="3" id="KW-0949">S-adenosyl-L-methionine</keyword>
<dbReference type="Pfam" id="PF01596">
    <property type="entry name" value="Methyltransf_3"/>
    <property type="match status" value="1"/>
</dbReference>
<dbReference type="Proteomes" id="UP000441399">
    <property type="component" value="Unassembled WGS sequence"/>
</dbReference>
<evidence type="ECO:0000256" key="1">
    <source>
        <dbReference type="ARBA" id="ARBA00022603"/>
    </source>
</evidence>
<evidence type="ECO:0000256" key="3">
    <source>
        <dbReference type="ARBA" id="ARBA00022691"/>
    </source>
</evidence>
<name>A0A5S9R122_9GAMM</name>
<protein>
    <submittedName>
        <fullName evidence="4">O-methyltransferase/MSMEI_4947</fullName>
        <ecNumber evidence="4">2.1.1.-</ecNumber>
    </submittedName>
</protein>
<sequence>MTNKETFDKAHKGILSVNPDIHQYVLDHSLREHPVLRELRSVTAAHPRAIMQISPDQGQFMALLTQLTGAKRCIELGVFTGYSALAVALALPSDGYILACDIAEDTTAIAKEYWQRADVNQKIDLHIGQATDTLTNAIKTGEAGTFDMVFIDADKPAYNEYYELCLELLRPGGLMILDNMLLFGEVLEGSVDVRDEASVAAIRALNKKIHADERVDLSLLSIADGISLVRKR</sequence>
<reference evidence="4 5" key="1">
    <citation type="submission" date="2019-11" db="EMBL/GenBank/DDBJ databases">
        <authorList>
            <person name="Holert J."/>
        </authorList>
    </citation>
    <scope>NUCLEOTIDE SEQUENCE [LARGE SCALE GENOMIC DNA]</scope>
    <source>
        <strain evidence="4">SB11_3</strain>
    </source>
</reference>
<keyword evidence="2 4" id="KW-0808">Transferase</keyword>
<dbReference type="Gene3D" id="3.40.50.150">
    <property type="entry name" value="Vaccinia Virus protein VP39"/>
    <property type="match status" value="1"/>
</dbReference>
<dbReference type="EMBL" id="CACSIO010000062">
    <property type="protein sequence ID" value="CAA0125651.1"/>
    <property type="molecule type" value="Genomic_DNA"/>
</dbReference>
<proteinExistence type="predicted"/>
<evidence type="ECO:0000313" key="4">
    <source>
        <dbReference type="EMBL" id="CAA0125651.1"/>
    </source>
</evidence>
<keyword evidence="1 4" id="KW-0489">Methyltransferase</keyword>
<dbReference type="PANTHER" id="PTHR10509">
    <property type="entry name" value="O-METHYLTRANSFERASE-RELATED"/>
    <property type="match status" value="1"/>
</dbReference>
<dbReference type="PROSITE" id="PS51682">
    <property type="entry name" value="SAM_OMT_I"/>
    <property type="match status" value="1"/>
</dbReference>
<dbReference type="GO" id="GO:0032259">
    <property type="term" value="P:methylation"/>
    <property type="evidence" value="ECO:0007669"/>
    <property type="project" value="UniProtKB-KW"/>
</dbReference>
<dbReference type="InterPro" id="IPR002935">
    <property type="entry name" value="SAM_O-MeTrfase"/>
</dbReference>
<keyword evidence="5" id="KW-1185">Reference proteome</keyword>